<dbReference type="Pfam" id="PF13355">
    <property type="entry name" value="ARC6-like_IMS"/>
    <property type="match status" value="1"/>
</dbReference>
<sequence>MAFTYAAAIAPSLRGIARIGFCDYKVSLAGSHGEVNSASFCFSLRAGKSDVVLERRKLKSVDTRVVDNAQMKSSVGIEIPVSCYQLIGVPDRAEKDEIVKAVMGLKNAEIDEGYTIDVVAARQDLLMDVRDKLLFEPEYAGNLREKIPPKSSLRIQWSWLPGALCLLQEVGESKLVLEIGQTSLQHQNAKPYTDDLILSMALAECAVAKIGFEKKKVSQGFEALARAQCLLRSKPSLAKMTLLSQIEESLEELAPACTLELLSMPHAPENIERRQGAISALRELLRQGLDVEASCQVQDWPSFLTQAFDSLLAKEIVDLLPWDNLALMRKNKKTIESQNLKAVIDSNCFYRVFKAHMAIGFSSKQRDLINKAKGICECLMASEGIDLKFEESFCLFLLGEGTEAEVVEKLKQLELNSNTKNNSVLGKAIMDASAVNPSLEMWLKDSVLSLYPDTKDCSPALGHFFNAQQKFSGSKNSKGGAQQMLPTICHRPLSSSGSFERRDVEESRSYISSSPNLGFAVKQLTPTDLRSSLLSGRNENVSNPIESPVQVKRNLGSHRNSGIWHSYFPQGHIFERVTYFTVLGCIAFASIKLSGIGLSKSLTGSHWAFTKANDNINWTADSADYPIGPAYIRQSTVTDKLKRILSMFKIQLLHQSGARNHSDLRTTLTSSSTINFSRRPMPVEEAEAIVRQWQIIKAEALGPSHVVNCLAQVLDESMLAQWKGLANAAKEKSCYWRFLLLKLSIIRADILSVGSGADMAEIEALLEEAAELIDGSQQKNPNYYLTYKVKYAMKKQDDGSWKFCENDIMETP</sequence>
<organism evidence="4 5">
    <name type="scientific">Sphenostylis stenocarpa</name>
    <dbReference type="NCBI Taxonomy" id="92480"/>
    <lineage>
        <taxon>Eukaryota</taxon>
        <taxon>Viridiplantae</taxon>
        <taxon>Streptophyta</taxon>
        <taxon>Embryophyta</taxon>
        <taxon>Tracheophyta</taxon>
        <taxon>Spermatophyta</taxon>
        <taxon>Magnoliopsida</taxon>
        <taxon>eudicotyledons</taxon>
        <taxon>Gunneridae</taxon>
        <taxon>Pentapetalae</taxon>
        <taxon>rosids</taxon>
        <taxon>fabids</taxon>
        <taxon>Fabales</taxon>
        <taxon>Fabaceae</taxon>
        <taxon>Papilionoideae</taxon>
        <taxon>50 kb inversion clade</taxon>
        <taxon>NPAAA clade</taxon>
        <taxon>indigoferoid/millettioid clade</taxon>
        <taxon>Phaseoleae</taxon>
        <taxon>Sphenostylis</taxon>
    </lineage>
</organism>
<dbReference type="AlphaFoldDB" id="A0AA86SJI0"/>
<dbReference type="InterPro" id="IPR057137">
    <property type="entry name" value="CDP1-like_a_solenoid_2"/>
</dbReference>
<name>A0AA86SJI0_9FABA</name>
<dbReference type="Proteomes" id="UP001189624">
    <property type="component" value="Chromosome 4"/>
</dbReference>
<dbReference type="EMBL" id="OY731401">
    <property type="protein sequence ID" value="CAJ1952299.1"/>
    <property type="molecule type" value="Genomic_DNA"/>
</dbReference>
<proteinExistence type="predicted"/>
<feature type="domain" description="Plastid division protein CDP1-like IMS" evidence="1">
    <location>
        <begin position="686"/>
        <end position="803"/>
    </location>
</feature>
<dbReference type="InterPro" id="IPR058032">
    <property type="entry name" value="CDP1-like_a_solenoid_1"/>
</dbReference>
<dbReference type="Gramene" id="rna-AYBTSS11_LOCUS15225">
    <property type="protein sequence ID" value="CAJ1952299.1"/>
    <property type="gene ID" value="gene-AYBTSS11_LOCUS15225"/>
</dbReference>
<evidence type="ECO:0000259" key="3">
    <source>
        <dbReference type="Pfam" id="PF25515"/>
    </source>
</evidence>
<dbReference type="InterPro" id="IPR025344">
    <property type="entry name" value="CDP1-like_IMS"/>
</dbReference>
<gene>
    <name evidence="4" type="ORF">AYBTSS11_LOCUS15225</name>
</gene>
<evidence type="ECO:0000313" key="5">
    <source>
        <dbReference type="Proteomes" id="UP001189624"/>
    </source>
</evidence>
<evidence type="ECO:0008006" key="6">
    <source>
        <dbReference type="Google" id="ProtNLM"/>
    </source>
</evidence>
<reference evidence="4" key="1">
    <citation type="submission" date="2023-10" db="EMBL/GenBank/DDBJ databases">
        <authorList>
            <person name="Domelevo Entfellner J.-B."/>
        </authorList>
    </citation>
    <scope>NUCLEOTIDE SEQUENCE</scope>
</reference>
<keyword evidence="5" id="KW-1185">Reference proteome</keyword>
<protein>
    <recommendedName>
        <fullName evidence="6">ARC6 IMS domain-containing protein</fullName>
    </recommendedName>
</protein>
<dbReference type="Pfam" id="PF25515">
    <property type="entry name" value="Arm_PDR"/>
    <property type="match status" value="1"/>
</dbReference>
<feature type="domain" description="Plastid division protein CDP1-like 2nd alpha solenoid" evidence="2">
    <location>
        <begin position="347"/>
        <end position="469"/>
    </location>
</feature>
<dbReference type="Pfam" id="PF23468">
    <property type="entry name" value="ARC6"/>
    <property type="match status" value="1"/>
</dbReference>
<dbReference type="InterPro" id="IPR044685">
    <property type="entry name" value="CPD1-like"/>
</dbReference>
<dbReference type="PANTHER" id="PTHR33925:SF2">
    <property type="entry name" value="PLASTID DIVISION PROTEIN CDP1, CHLOROPLASTIC"/>
    <property type="match status" value="1"/>
</dbReference>
<dbReference type="GO" id="GO:0009706">
    <property type="term" value="C:chloroplast inner membrane"/>
    <property type="evidence" value="ECO:0007669"/>
    <property type="project" value="TreeGrafter"/>
</dbReference>
<feature type="domain" description="Plastid division protein CDP1-like 1st alpha solenoid" evidence="3">
    <location>
        <begin position="154"/>
        <end position="301"/>
    </location>
</feature>
<dbReference type="PANTHER" id="PTHR33925">
    <property type="entry name" value="PLASTID DIVISION PROTEIN CDP1, CHLOROPLASTIC-RELATED"/>
    <property type="match status" value="1"/>
</dbReference>
<evidence type="ECO:0000259" key="1">
    <source>
        <dbReference type="Pfam" id="PF13355"/>
    </source>
</evidence>
<evidence type="ECO:0000313" key="4">
    <source>
        <dbReference type="EMBL" id="CAJ1952299.1"/>
    </source>
</evidence>
<evidence type="ECO:0000259" key="2">
    <source>
        <dbReference type="Pfam" id="PF23468"/>
    </source>
</evidence>
<accession>A0AA86SJI0</accession>
<dbReference type="GO" id="GO:0010020">
    <property type="term" value="P:chloroplast fission"/>
    <property type="evidence" value="ECO:0007669"/>
    <property type="project" value="EnsemblPlants"/>
</dbReference>